<dbReference type="PANTHER" id="PTHR32305:SF15">
    <property type="entry name" value="PROTEIN RHSA-RELATED"/>
    <property type="match status" value="1"/>
</dbReference>
<dbReference type="Gene3D" id="2.180.10.10">
    <property type="entry name" value="RHS repeat-associated core"/>
    <property type="match status" value="2"/>
</dbReference>
<name>S9QM08_CYSF2</name>
<dbReference type="PANTHER" id="PTHR32305">
    <property type="match status" value="1"/>
</dbReference>
<dbReference type="eggNOG" id="COG3209">
    <property type="taxonomic scope" value="Bacteria"/>
</dbReference>
<evidence type="ECO:0000313" key="1">
    <source>
        <dbReference type="EMBL" id="EPX57543.1"/>
    </source>
</evidence>
<evidence type="ECO:0008006" key="3">
    <source>
        <dbReference type="Google" id="ProtNLM"/>
    </source>
</evidence>
<dbReference type="AlphaFoldDB" id="S9QM08"/>
<keyword evidence="2" id="KW-1185">Reference proteome</keyword>
<gene>
    <name evidence="1" type="ORF">D187_009817</name>
</gene>
<dbReference type="InterPro" id="IPR022385">
    <property type="entry name" value="Rhs_assc_core"/>
</dbReference>
<reference evidence="1" key="1">
    <citation type="submission" date="2013-05" db="EMBL/GenBank/DDBJ databases">
        <title>Genome assembly of Cystobacter fuscus DSM 2262.</title>
        <authorList>
            <person name="Sharma G."/>
            <person name="Khatri I."/>
            <person name="Kaur C."/>
            <person name="Mayilraj S."/>
            <person name="Subramanian S."/>
        </authorList>
    </citation>
    <scope>NUCLEOTIDE SEQUENCE [LARGE SCALE GENOMIC DNA]</scope>
    <source>
        <strain evidence="1">DSM 2262</strain>
    </source>
</reference>
<organism evidence="1 2">
    <name type="scientific">Cystobacter fuscus (strain ATCC 25194 / DSM 2262 / NBRC 100088 / M29)</name>
    <dbReference type="NCBI Taxonomy" id="1242864"/>
    <lineage>
        <taxon>Bacteria</taxon>
        <taxon>Pseudomonadati</taxon>
        <taxon>Myxococcota</taxon>
        <taxon>Myxococcia</taxon>
        <taxon>Myxococcales</taxon>
        <taxon>Cystobacterineae</taxon>
        <taxon>Archangiaceae</taxon>
        <taxon>Cystobacter</taxon>
    </lineage>
</organism>
<comment type="caution">
    <text evidence="1">The sequence shown here is derived from an EMBL/GenBank/DDBJ whole genome shotgun (WGS) entry which is preliminary data.</text>
</comment>
<dbReference type="InterPro" id="IPR050708">
    <property type="entry name" value="T6SS_VgrG/RHS"/>
</dbReference>
<sequence length="858" mass="94050">MRQAGEYVLSTYDMLSRLVSVQRVHATGSELLYRLGYDAQGTPPSSCPAVEYTKGRLRYREDSFGTTWFSYDLWGNLLGEIRVRAGATTCGTEVNANPHTRYTYTLNGNLQSVTYPNRRTVTYVYGTGGNTNRVSAVDVTLYDGTAWTTRRLLSNVTWEPYGGLRGYTLNPPGANGSMTVEYGLGDDGSVPPAGCSTSFPSAANSDLTGRLRSLRVSSGSVAMGAGTGDIYQRTYTWKADQVVRTDTCLLGQNATPMQETYAYDRTLRLTGAGRTAGNFSATGGAFGSRAYTYDGRGNRTAMTSDGAAFSLNYATDSGHKDRLVGWGSSAANSQLGYTLAYDAEGRVTRKADLGENTTLAFEYGQSVGVATESVFRAVEVNGAFYNYYYDGLGRRRQKSYPGGTSDEFFYMGANQLLVDRGSSDVVTPVAHYTQDDYVWLGGRPVVLVRGKLSNTWARLADTSTDCARNGEAAACGVYFPVTDHLGKPVLMLDGSGHVAGTVDYEPFGHVNRVGLVAETAHPLDNNSASSQTLGIMEQPTGGSPLANHATSVRMRAMFHQVDLTAGQVEVVDADLGTVLASVSGTGRGRTWSDWVTPSTGRASVRLVWPGGLANTTSQGIVLEGYEYQRYQRGAQPFWMPMRFPGQYHDAETDLFENWNRYYDPSIGRYLQPEPMLQEPAVVKAMVLGGHSMPSYAYAANNPFYFSDPSGALPIDGASTDRFLDAEIQIAQACQAGDQSSCHFMTGQMAAVTFAAAWYSAPLASSEVVGPLVTPLVDKVSPWVDKARNACEKYSEELSNNWFRFDRTGEWKDRGQWKSGPHFHFDPYFKSKELMRWHLPYQVKQWFYNARSINDRRAK</sequence>
<proteinExistence type="predicted"/>
<protein>
    <recommendedName>
        <fullName evidence="3">Rhs family protein</fullName>
    </recommendedName>
</protein>
<dbReference type="Proteomes" id="UP000011682">
    <property type="component" value="Unassembled WGS sequence"/>
</dbReference>
<dbReference type="EMBL" id="ANAH02000049">
    <property type="protein sequence ID" value="EPX57543.1"/>
    <property type="molecule type" value="Genomic_DNA"/>
</dbReference>
<accession>S9QM08</accession>
<evidence type="ECO:0000313" key="2">
    <source>
        <dbReference type="Proteomes" id="UP000011682"/>
    </source>
</evidence>
<dbReference type="NCBIfam" id="TIGR03696">
    <property type="entry name" value="Rhs_assc_core"/>
    <property type="match status" value="1"/>
</dbReference>